<name>A0A6A7YEU5_9PSED</name>
<organism evidence="2 4">
    <name type="scientific">Pseudomonas helleri</name>
    <dbReference type="NCBI Taxonomy" id="1608996"/>
    <lineage>
        <taxon>Bacteria</taxon>
        <taxon>Pseudomonadati</taxon>
        <taxon>Pseudomonadota</taxon>
        <taxon>Gammaproteobacteria</taxon>
        <taxon>Pseudomonadales</taxon>
        <taxon>Pseudomonadaceae</taxon>
        <taxon>Pseudomonas</taxon>
    </lineage>
</organism>
<dbReference type="Proteomes" id="UP000441404">
    <property type="component" value="Unassembled WGS sequence"/>
</dbReference>
<feature type="region of interest" description="Disordered" evidence="1">
    <location>
        <begin position="115"/>
        <end position="138"/>
    </location>
</feature>
<dbReference type="PANTHER" id="PTHR33840:SF1">
    <property type="entry name" value="TLE1 PHOSPHOLIPASE DOMAIN-CONTAINING PROTEIN"/>
    <property type="match status" value="1"/>
</dbReference>
<dbReference type="Proteomes" id="UP000489190">
    <property type="component" value="Unassembled WGS sequence"/>
</dbReference>
<feature type="compositionally biased region" description="Acidic residues" evidence="1">
    <location>
        <begin position="127"/>
        <end position="138"/>
    </location>
</feature>
<gene>
    <name evidence="3" type="ORF">GHO39_06795</name>
    <name evidence="2" type="ORF">GHO40_07660</name>
</gene>
<dbReference type="EMBL" id="WIWJ01000010">
    <property type="protein sequence ID" value="MQT46605.1"/>
    <property type="molecule type" value="Genomic_DNA"/>
</dbReference>
<evidence type="ECO:0000256" key="1">
    <source>
        <dbReference type="SAM" id="MobiDB-lite"/>
    </source>
</evidence>
<evidence type="ECO:0000313" key="5">
    <source>
        <dbReference type="Proteomes" id="UP000489190"/>
    </source>
</evidence>
<evidence type="ECO:0000313" key="3">
    <source>
        <dbReference type="EMBL" id="MQT88846.1"/>
    </source>
</evidence>
<dbReference type="PANTHER" id="PTHR33840">
    <property type="match status" value="1"/>
</dbReference>
<dbReference type="RefSeq" id="WP_153327422.1">
    <property type="nucleotide sequence ID" value="NZ_WIWI01000014.1"/>
</dbReference>
<protein>
    <submittedName>
        <fullName evidence="2">Type IV secretion protein Rhs</fullName>
    </submittedName>
</protein>
<sequence length="614" mass="67023">MKRMNITVGSRTTVGGVVVTGWELMTINDQILAREGDSIECPVCGSTGVIVLCGPRHDESLGGRQAALEGDLCQCLCRPAPRLIPDQYIRGQVLGDTRGPQQSYMEYLAQWPESPAPKKAAHASAEPELEEEDEEEEQDTGITLHVGLFFDGTGNNQGNSEAAKGCLAISLGIGEQEGADIRQHCASFGFDGKGNSPDNSYSNDVTNVARLYGLYPDQAYTQLPQGAEEAFLSVYLEGVGTVTGQADSVFGQASGQGSTGIVARVEQAPALILEQIRRLQKINPGIKIWRIVFDLFGFSRGAAAARHCANDLLKGPKSLIAQSIPAGTKGMSDGFRWRHRTDFNLNFIGLFDTVPGVVAPLSGDFSPHNASNPGLDLYLAPDIARHVVQFVARHEYRHNFSLVRTDNDIELPGVHSDLGGGYLPLATEKVLLSKPQSSQVPVDMPETSTVAYDRARQLMGVMLPDLEPYLQRWSIDTWAVVLPYNKRRDMFAEKRVYAALRSERQVHGQLSLIYLRSMRELGIRNGVPFVSIDDRNPALALPADLHDIAIKLQAYAVGDSFPGLTHEEVALLQRKYIHLSGNWNAASGKNNSDIEVLFINRPATGGKRAVHPNE</sequence>
<evidence type="ECO:0000313" key="2">
    <source>
        <dbReference type="EMBL" id="MQT46605.1"/>
    </source>
</evidence>
<evidence type="ECO:0000313" key="4">
    <source>
        <dbReference type="Proteomes" id="UP000441404"/>
    </source>
</evidence>
<dbReference type="CDD" id="cd14744">
    <property type="entry name" value="PAAR_CT_2"/>
    <property type="match status" value="1"/>
</dbReference>
<comment type="caution">
    <text evidence="2">The sequence shown here is derived from an EMBL/GenBank/DDBJ whole genome shotgun (WGS) entry which is preliminary data.</text>
</comment>
<dbReference type="InterPro" id="IPR008727">
    <property type="entry name" value="PAAR_motif"/>
</dbReference>
<dbReference type="AlphaFoldDB" id="A0A6A7YEU5"/>
<reference evidence="4 5" key="1">
    <citation type="submission" date="2019-10" db="EMBL/GenBank/DDBJ databases">
        <title>Evaluation of single-gene subtyping targets for Pseudomonas.</title>
        <authorList>
            <person name="Reichler S.J."/>
            <person name="Orsi R.H."/>
            <person name="Wiedmann M."/>
            <person name="Martin N.H."/>
            <person name="Murphy S.I."/>
        </authorList>
    </citation>
    <scope>NUCLEOTIDE SEQUENCE [LARGE SCALE GENOMIC DNA]</scope>
    <source>
        <strain evidence="3 5">FSL R10-3254</strain>
        <strain evidence="2 4">FSL R10-3257</strain>
    </source>
</reference>
<dbReference type="Pfam" id="PF05488">
    <property type="entry name" value="PAAR_motif"/>
    <property type="match status" value="1"/>
</dbReference>
<dbReference type="EMBL" id="WIWI01000014">
    <property type="protein sequence ID" value="MQT88846.1"/>
    <property type="molecule type" value="Genomic_DNA"/>
</dbReference>
<accession>A0A6A7YEU5</accession>
<proteinExistence type="predicted"/>